<feature type="transmembrane region" description="Helical" evidence="1">
    <location>
        <begin position="150"/>
        <end position="167"/>
    </location>
</feature>
<feature type="transmembrane region" description="Helical" evidence="1">
    <location>
        <begin position="81"/>
        <end position="100"/>
    </location>
</feature>
<proteinExistence type="predicted"/>
<keyword evidence="1" id="KW-0812">Transmembrane</keyword>
<evidence type="ECO:0000313" key="3">
    <source>
        <dbReference type="Proteomes" id="UP000774617"/>
    </source>
</evidence>
<organism evidence="2 3">
    <name type="scientific">Macrophomina phaseolina</name>
    <dbReference type="NCBI Taxonomy" id="35725"/>
    <lineage>
        <taxon>Eukaryota</taxon>
        <taxon>Fungi</taxon>
        <taxon>Dikarya</taxon>
        <taxon>Ascomycota</taxon>
        <taxon>Pezizomycotina</taxon>
        <taxon>Dothideomycetes</taxon>
        <taxon>Dothideomycetes incertae sedis</taxon>
        <taxon>Botryosphaeriales</taxon>
        <taxon>Botryosphaeriaceae</taxon>
        <taxon>Macrophomina</taxon>
    </lineage>
</organism>
<evidence type="ECO:0000256" key="1">
    <source>
        <dbReference type="SAM" id="Phobius"/>
    </source>
</evidence>
<keyword evidence="3" id="KW-1185">Reference proteome</keyword>
<keyword evidence="1" id="KW-0472">Membrane</keyword>
<name>A0ABQ8GMM8_9PEZI</name>
<evidence type="ECO:0000313" key="2">
    <source>
        <dbReference type="EMBL" id="KAH7058634.1"/>
    </source>
</evidence>
<gene>
    <name evidence="2" type="ORF">B0J12DRAFT_650971</name>
</gene>
<dbReference type="Proteomes" id="UP000774617">
    <property type="component" value="Unassembled WGS sequence"/>
</dbReference>
<feature type="transmembrane region" description="Helical" evidence="1">
    <location>
        <begin position="112"/>
        <end position="130"/>
    </location>
</feature>
<protein>
    <submittedName>
        <fullName evidence="2">Uncharacterized protein</fullName>
    </submittedName>
</protein>
<reference evidence="2 3" key="1">
    <citation type="journal article" date="2021" name="Nat. Commun.">
        <title>Genetic determinants of endophytism in the Arabidopsis root mycobiome.</title>
        <authorList>
            <person name="Mesny F."/>
            <person name="Miyauchi S."/>
            <person name="Thiergart T."/>
            <person name="Pickel B."/>
            <person name="Atanasova L."/>
            <person name="Karlsson M."/>
            <person name="Huettel B."/>
            <person name="Barry K.W."/>
            <person name="Haridas S."/>
            <person name="Chen C."/>
            <person name="Bauer D."/>
            <person name="Andreopoulos W."/>
            <person name="Pangilinan J."/>
            <person name="LaButti K."/>
            <person name="Riley R."/>
            <person name="Lipzen A."/>
            <person name="Clum A."/>
            <person name="Drula E."/>
            <person name="Henrissat B."/>
            <person name="Kohler A."/>
            <person name="Grigoriev I.V."/>
            <person name="Martin F.M."/>
            <person name="Hacquard S."/>
        </authorList>
    </citation>
    <scope>NUCLEOTIDE SEQUENCE [LARGE SCALE GENOMIC DNA]</scope>
    <source>
        <strain evidence="2 3">MPI-SDFR-AT-0080</strain>
    </source>
</reference>
<comment type="caution">
    <text evidence="2">The sequence shown here is derived from an EMBL/GenBank/DDBJ whole genome shotgun (WGS) entry which is preliminary data.</text>
</comment>
<keyword evidence="1" id="KW-1133">Transmembrane helix</keyword>
<sequence>MSAKKSLASSESRLSSLLGPPIEIDHNAPGTITRIAMALEAVFNTALSAQFLFYPAASIRGLLSQQTALASTSAPPAAVSFIQWSGALTMGFTGPMLLGCTNTRSGIEARKSVYIAFSILEGLTMPLYLWQANVLGEEGSGLVPSKLNGLTAVILPFFLWRCWVLFVKPEWFGRYREVKKEQ</sequence>
<dbReference type="EMBL" id="JAGTJR010000006">
    <property type="protein sequence ID" value="KAH7058634.1"/>
    <property type="molecule type" value="Genomic_DNA"/>
</dbReference>
<accession>A0ABQ8GMM8</accession>